<reference evidence="2" key="1">
    <citation type="journal article" date="2023" name="Mol. Phylogenet. Evol.">
        <title>Genome-scale phylogeny and comparative genomics of the fungal order Sordariales.</title>
        <authorList>
            <person name="Hensen N."/>
            <person name="Bonometti L."/>
            <person name="Westerberg I."/>
            <person name="Brannstrom I.O."/>
            <person name="Guillou S."/>
            <person name="Cros-Aarteil S."/>
            <person name="Calhoun S."/>
            <person name="Haridas S."/>
            <person name="Kuo A."/>
            <person name="Mondo S."/>
            <person name="Pangilinan J."/>
            <person name="Riley R."/>
            <person name="LaButti K."/>
            <person name="Andreopoulos B."/>
            <person name="Lipzen A."/>
            <person name="Chen C."/>
            <person name="Yan M."/>
            <person name="Daum C."/>
            <person name="Ng V."/>
            <person name="Clum A."/>
            <person name="Steindorff A."/>
            <person name="Ohm R.A."/>
            <person name="Martin F."/>
            <person name="Silar P."/>
            <person name="Natvig D.O."/>
            <person name="Lalanne C."/>
            <person name="Gautier V."/>
            <person name="Ament-Velasquez S.L."/>
            <person name="Kruys A."/>
            <person name="Hutchinson M.I."/>
            <person name="Powell A.J."/>
            <person name="Barry K."/>
            <person name="Miller A.N."/>
            <person name="Grigoriev I.V."/>
            <person name="Debuchy R."/>
            <person name="Gladieux P."/>
            <person name="Hiltunen Thoren M."/>
            <person name="Johannesson H."/>
        </authorList>
    </citation>
    <scope>NUCLEOTIDE SEQUENCE</scope>
    <source>
        <strain evidence="2">CBS 103.79</strain>
    </source>
</reference>
<keyword evidence="1" id="KW-0732">Signal</keyword>
<accession>A0AAN6MAF5</accession>
<sequence>MRLSAVLPLLLWAGLASAYGIRGSWERAMYFTIYQLEDMLAIPGVGEGGYQMAPECGAGDTGGRKGLLGRSKRCTLAQFLDHTWRKTPTKIDGMPDPFFDTKPVPEKVQWLGSDDVRRGSGMTVSQIQTFIMNAKGEDGSDLIRKVDVEVWPGVTVEVKQHGYTGNVDEPGKLWPNAHLPSGMDGYLASMNQAATRAQQLAGYWKKAIADGTINLDNKNHKAADKRVRKYFDDVKAAATKTRLFRESDLHKYMRENVNWKEMFGVEPEWDLKKSGDDEVGNWFELKKDDTITAIKDANKGMSVDEAKRIYEEKWNAITGGVGYQGHEAAIKAAEKVEKELKKINLDCK</sequence>
<keyword evidence="3" id="KW-1185">Reference proteome</keyword>
<dbReference type="AlphaFoldDB" id="A0AAN6MAF5"/>
<proteinExistence type="predicted"/>
<evidence type="ECO:0000313" key="2">
    <source>
        <dbReference type="EMBL" id="KAK3896456.1"/>
    </source>
</evidence>
<gene>
    <name evidence="2" type="ORF">C8A05DRAFT_20570</name>
</gene>
<dbReference type="Proteomes" id="UP001303889">
    <property type="component" value="Unassembled WGS sequence"/>
</dbReference>
<feature type="chain" id="PRO_5042987180" evidence="1">
    <location>
        <begin position="19"/>
        <end position="348"/>
    </location>
</feature>
<evidence type="ECO:0000313" key="3">
    <source>
        <dbReference type="Proteomes" id="UP001303889"/>
    </source>
</evidence>
<organism evidence="2 3">
    <name type="scientific">Staphylotrichum tortipilum</name>
    <dbReference type="NCBI Taxonomy" id="2831512"/>
    <lineage>
        <taxon>Eukaryota</taxon>
        <taxon>Fungi</taxon>
        <taxon>Dikarya</taxon>
        <taxon>Ascomycota</taxon>
        <taxon>Pezizomycotina</taxon>
        <taxon>Sordariomycetes</taxon>
        <taxon>Sordariomycetidae</taxon>
        <taxon>Sordariales</taxon>
        <taxon>Chaetomiaceae</taxon>
        <taxon>Staphylotrichum</taxon>
    </lineage>
</organism>
<protein>
    <submittedName>
        <fullName evidence="2">Uncharacterized protein</fullName>
    </submittedName>
</protein>
<name>A0AAN6MAF5_9PEZI</name>
<reference evidence="2" key="2">
    <citation type="submission" date="2023-05" db="EMBL/GenBank/DDBJ databases">
        <authorList>
            <consortium name="Lawrence Berkeley National Laboratory"/>
            <person name="Steindorff A."/>
            <person name="Hensen N."/>
            <person name="Bonometti L."/>
            <person name="Westerberg I."/>
            <person name="Brannstrom I.O."/>
            <person name="Guillou S."/>
            <person name="Cros-Aarteil S."/>
            <person name="Calhoun S."/>
            <person name="Haridas S."/>
            <person name="Kuo A."/>
            <person name="Mondo S."/>
            <person name="Pangilinan J."/>
            <person name="Riley R."/>
            <person name="Labutti K."/>
            <person name="Andreopoulos B."/>
            <person name="Lipzen A."/>
            <person name="Chen C."/>
            <person name="Yanf M."/>
            <person name="Daum C."/>
            <person name="Ng V."/>
            <person name="Clum A."/>
            <person name="Ohm R."/>
            <person name="Martin F."/>
            <person name="Silar P."/>
            <person name="Natvig D."/>
            <person name="Lalanne C."/>
            <person name="Gautier V."/>
            <person name="Ament-Velasquez S.L."/>
            <person name="Kruys A."/>
            <person name="Hutchinson M.I."/>
            <person name="Powell A.J."/>
            <person name="Barry K."/>
            <person name="Miller A.N."/>
            <person name="Grigoriev I.V."/>
            <person name="Debuchy R."/>
            <person name="Gladieux P."/>
            <person name="Thoren M.H."/>
            <person name="Johannesson H."/>
        </authorList>
    </citation>
    <scope>NUCLEOTIDE SEQUENCE</scope>
    <source>
        <strain evidence="2">CBS 103.79</strain>
    </source>
</reference>
<comment type="caution">
    <text evidence="2">The sequence shown here is derived from an EMBL/GenBank/DDBJ whole genome shotgun (WGS) entry which is preliminary data.</text>
</comment>
<dbReference type="EMBL" id="MU856634">
    <property type="protein sequence ID" value="KAK3896456.1"/>
    <property type="molecule type" value="Genomic_DNA"/>
</dbReference>
<evidence type="ECO:0000256" key="1">
    <source>
        <dbReference type="SAM" id="SignalP"/>
    </source>
</evidence>
<feature type="signal peptide" evidence="1">
    <location>
        <begin position="1"/>
        <end position="18"/>
    </location>
</feature>